<dbReference type="Proteomes" id="UP000250235">
    <property type="component" value="Unassembled WGS sequence"/>
</dbReference>
<dbReference type="EMBL" id="KV019034">
    <property type="protein sequence ID" value="KZV16604.1"/>
    <property type="molecule type" value="Genomic_DNA"/>
</dbReference>
<dbReference type="InterPro" id="IPR035595">
    <property type="entry name" value="UDP_glycos_trans_CS"/>
</dbReference>
<protein>
    <recommendedName>
        <fullName evidence="4">Glycosyltransferase</fullName>
        <ecNumber evidence="4">2.4.1.-</ecNumber>
    </recommendedName>
</protein>
<accession>A0A2Z7A4Z4</accession>
<comment type="similarity">
    <text evidence="1 3">Belongs to the UDP-glycosyltransferase family.</text>
</comment>
<dbReference type="AlphaFoldDB" id="A0A2Z7A4Z4"/>
<keyword evidence="3" id="KW-0328">Glycosyltransferase</keyword>
<dbReference type="OrthoDB" id="5835829at2759"/>
<proteinExistence type="inferred from homology"/>
<name>A0A2Z7A4Z4_9LAMI</name>
<dbReference type="Gene3D" id="3.40.50.2000">
    <property type="entry name" value="Glycogen Phosphorylase B"/>
    <property type="match status" value="2"/>
</dbReference>
<keyword evidence="6" id="KW-1185">Reference proteome</keyword>
<dbReference type="GO" id="GO:0035251">
    <property type="term" value="F:UDP-glucosyltransferase activity"/>
    <property type="evidence" value="ECO:0007669"/>
    <property type="project" value="InterPro"/>
</dbReference>
<dbReference type="InterPro" id="IPR002213">
    <property type="entry name" value="UDP_glucos_trans"/>
</dbReference>
<dbReference type="CDD" id="cd03784">
    <property type="entry name" value="GT1_Gtf-like"/>
    <property type="match status" value="1"/>
</dbReference>
<organism evidence="5 6">
    <name type="scientific">Dorcoceras hygrometricum</name>
    <dbReference type="NCBI Taxonomy" id="472368"/>
    <lineage>
        <taxon>Eukaryota</taxon>
        <taxon>Viridiplantae</taxon>
        <taxon>Streptophyta</taxon>
        <taxon>Embryophyta</taxon>
        <taxon>Tracheophyta</taxon>
        <taxon>Spermatophyta</taxon>
        <taxon>Magnoliopsida</taxon>
        <taxon>eudicotyledons</taxon>
        <taxon>Gunneridae</taxon>
        <taxon>Pentapetalae</taxon>
        <taxon>asterids</taxon>
        <taxon>lamiids</taxon>
        <taxon>Lamiales</taxon>
        <taxon>Gesneriaceae</taxon>
        <taxon>Didymocarpoideae</taxon>
        <taxon>Trichosporeae</taxon>
        <taxon>Loxocarpinae</taxon>
        <taxon>Dorcoceras</taxon>
    </lineage>
</organism>
<evidence type="ECO:0000313" key="5">
    <source>
        <dbReference type="EMBL" id="KZV16604.1"/>
    </source>
</evidence>
<dbReference type="FunFam" id="3.40.50.2000:FF:000056">
    <property type="entry name" value="Glycosyltransferase"/>
    <property type="match status" value="1"/>
</dbReference>
<dbReference type="SUPFAM" id="SSF53756">
    <property type="entry name" value="UDP-Glycosyltransferase/glycogen phosphorylase"/>
    <property type="match status" value="1"/>
</dbReference>
<keyword evidence="2 3" id="KW-0808">Transferase</keyword>
<reference evidence="5 6" key="1">
    <citation type="journal article" date="2015" name="Proc. Natl. Acad. Sci. U.S.A.">
        <title>The resurrection genome of Boea hygrometrica: A blueprint for survival of dehydration.</title>
        <authorList>
            <person name="Xiao L."/>
            <person name="Yang G."/>
            <person name="Zhang L."/>
            <person name="Yang X."/>
            <person name="Zhao S."/>
            <person name="Ji Z."/>
            <person name="Zhou Q."/>
            <person name="Hu M."/>
            <person name="Wang Y."/>
            <person name="Chen M."/>
            <person name="Xu Y."/>
            <person name="Jin H."/>
            <person name="Xiao X."/>
            <person name="Hu G."/>
            <person name="Bao F."/>
            <person name="Hu Y."/>
            <person name="Wan P."/>
            <person name="Li L."/>
            <person name="Deng X."/>
            <person name="Kuang T."/>
            <person name="Xiang C."/>
            <person name="Zhu J.K."/>
            <person name="Oliver M.J."/>
            <person name="He Y."/>
        </authorList>
    </citation>
    <scope>NUCLEOTIDE SEQUENCE [LARGE SCALE GENOMIC DNA]</scope>
    <source>
        <strain evidence="6">cv. XS01</strain>
    </source>
</reference>
<dbReference type="PROSITE" id="PS00375">
    <property type="entry name" value="UDPGT"/>
    <property type="match status" value="1"/>
</dbReference>
<dbReference type="EC" id="2.4.1.-" evidence="4"/>
<sequence>MQKTQLIFIPSPGLSHLTSTVEMAKLLLARDQRLSIIVLIMKLPNDRNVDNYITGLSSSDSNPTSRLCFKQLPNEDLDSSNPKPGWLFNFIHGQAVHVREIVSGLLKGETSGGDAPRLAGLVLDMFCTNFIDVANGFGLPSYVFYTSGACCLGVFSELVSLKFEHGQEPWKLINSVTELSIPCFSRPVPSKVLPAVLLTDNPMANIFFTYFERFKEAKGIMVNTVHELESYAIESLSHGKIPKVYPVGPLVNLGSNQASEKYDEIMKWLDDQPDSSVVFLCFGSMGSFEEIQVKEIALALERSGHRFLWSIRKPGPKGAAQFPTEYEDFQQVLPEGFLGRTEGVGKVIGWAPQVAVLSHSAVGGFVSHCGWNSTLESLWFGVPMATFPLYAEQQLNAFELVKELGMAVEIRIDYHKKFNPEEGDKQEIVAADVIEAAIRRLMSEDSDGGVRQKVKEMQKISRLALMEGGSSYKAIDRFINDVIQNIS</sequence>
<gene>
    <name evidence="5" type="ORF">F511_12060</name>
</gene>
<evidence type="ECO:0000313" key="6">
    <source>
        <dbReference type="Proteomes" id="UP000250235"/>
    </source>
</evidence>
<evidence type="ECO:0000256" key="3">
    <source>
        <dbReference type="RuleBase" id="RU003718"/>
    </source>
</evidence>
<dbReference type="PANTHER" id="PTHR48048">
    <property type="entry name" value="GLYCOSYLTRANSFERASE"/>
    <property type="match status" value="1"/>
</dbReference>
<dbReference type="InterPro" id="IPR050481">
    <property type="entry name" value="UDP-glycosyltransf_plant"/>
</dbReference>
<evidence type="ECO:0000256" key="1">
    <source>
        <dbReference type="ARBA" id="ARBA00009995"/>
    </source>
</evidence>
<evidence type="ECO:0000256" key="2">
    <source>
        <dbReference type="ARBA" id="ARBA00022679"/>
    </source>
</evidence>
<dbReference type="PANTHER" id="PTHR48048:SF45">
    <property type="entry name" value="GLYCOSYLTRANSFERASE"/>
    <property type="match status" value="1"/>
</dbReference>
<dbReference type="Pfam" id="PF00201">
    <property type="entry name" value="UDPGT"/>
    <property type="match status" value="1"/>
</dbReference>
<evidence type="ECO:0000256" key="4">
    <source>
        <dbReference type="RuleBase" id="RU362057"/>
    </source>
</evidence>